<name>A0A229W0X2_9BIFI</name>
<gene>
    <name evidence="1" type="ORF">Tam10B_0479</name>
</gene>
<accession>A0A229W0X2</accession>
<dbReference type="Proteomes" id="UP000215433">
    <property type="component" value="Unassembled WGS sequence"/>
</dbReference>
<dbReference type="EMBL" id="NEWD01000004">
    <property type="protein sequence ID" value="OXN01476.1"/>
    <property type="molecule type" value="Genomic_DNA"/>
</dbReference>
<dbReference type="AlphaFoldDB" id="A0A229W0X2"/>
<reference evidence="1 2" key="1">
    <citation type="submission" date="2017-05" db="EMBL/GenBank/DDBJ databases">
        <title>Bifidobacterium vansinderenii sp. nov.</title>
        <authorList>
            <person name="Lugli G.A."/>
            <person name="Duranti S."/>
            <person name="Mangifesta M."/>
        </authorList>
    </citation>
    <scope>NUCLEOTIDE SEQUENCE [LARGE SCALE GENOMIC DNA]</scope>
    <source>
        <strain evidence="1 2">Tam10B</strain>
    </source>
</reference>
<keyword evidence="2" id="KW-1185">Reference proteome</keyword>
<evidence type="ECO:0000313" key="2">
    <source>
        <dbReference type="Proteomes" id="UP000215433"/>
    </source>
</evidence>
<evidence type="ECO:0000313" key="1">
    <source>
        <dbReference type="EMBL" id="OXN01476.1"/>
    </source>
</evidence>
<dbReference type="OrthoDB" id="3628853at2"/>
<sequence>MTPLATITDLDGFGISHNDDILAAKLIESVSSAVREAAGCPISRGTWTITIPSEQSRKLDLPCRPVTSVEQVLIDGEETTDWKLLGNALYRETLWGPPGAIPRAVTITLTAGYDPVPPDIVRLVCSMVAAGLSQQENGGPGADRSKAYERIDDYQIGYRQGGSEIIDATELPEATKRSLRQRFGTPGLSIGVFK</sequence>
<proteinExistence type="predicted"/>
<organism evidence="1 2">
    <name type="scientific">Bifidobacterium vansinderenii</name>
    <dbReference type="NCBI Taxonomy" id="1984871"/>
    <lineage>
        <taxon>Bacteria</taxon>
        <taxon>Bacillati</taxon>
        <taxon>Actinomycetota</taxon>
        <taxon>Actinomycetes</taxon>
        <taxon>Bifidobacteriales</taxon>
        <taxon>Bifidobacteriaceae</taxon>
        <taxon>Bifidobacterium</taxon>
    </lineage>
</organism>
<protein>
    <submittedName>
        <fullName evidence="1">Uncharacterized protein</fullName>
    </submittedName>
</protein>
<comment type="caution">
    <text evidence="1">The sequence shown here is derived from an EMBL/GenBank/DDBJ whole genome shotgun (WGS) entry which is preliminary data.</text>
</comment>
<dbReference type="RefSeq" id="WP_093959661.1">
    <property type="nucleotide sequence ID" value="NZ_NEWD01000004.1"/>
</dbReference>